<dbReference type="OrthoDB" id="9777975at2"/>
<evidence type="ECO:0000259" key="3">
    <source>
        <dbReference type="Pfam" id="PF20434"/>
    </source>
</evidence>
<dbReference type="InterPro" id="IPR049492">
    <property type="entry name" value="BD-FAE-like_dom"/>
</dbReference>
<evidence type="ECO:0000256" key="2">
    <source>
        <dbReference type="ARBA" id="ARBA00022801"/>
    </source>
</evidence>
<sequence length="134" mass="14642">MIAILADYRVFSRNKTSPFEAVKDARSAMRYIRIHSEELQIDTSEIVASGASAGGHLAAACDLIAIDEAREDKSVSTKPAALVLFNPVVDNGPGGYGYERIGDKYHVFSPFYNIKVGAAPTIVFFGKKRQICTR</sequence>
<dbReference type="InterPro" id="IPR050300">
    <property type="entry name" value="GDXG_lipolytic_enzyme"/>
</dbReference>
<dbReference type="Pfam" id="PF20434">
    <property type="entry name" value="BD-FAE"/>
    <property type="match status" value="1"/>
</dbReference>
<keyword evidence="5" id="KW-1185">Reference proteome</keyword>
<dbReference type="eggNOG" id="COG0657">
    <property type="taxonomic scope" value="Bacteria"/>
</dbReference>
<dbReference type="PATRIC" id="fig|1150600.3.peg.3216"/>
<comment type="caution">
    <text evidence="4">The sequence shown here is derived from an EMBL/GenBank/DDBJ whole genome shotgun (WGS) entry which is preliminary data.</text>
</comment>
<reference evidence="4 5" key="1">
    <citation type="journal article" date="2013" name="Genome Announc.">
        <title>Draft Genome Sequence of Arcticibacter svalbardensis Strain MN12-7T, a Member of the Family Sphingobacteriaceae Isolated from an Arctic Soil Sample.</title>
        <authorList>
            <person name="Shivaji S."/>
            <person name="Ara S."/>
            <person name="Prasad S."/>
            <person name="Manasa B.P."/>
            <person name="Begum Z."/>
            <person name="Singh A."/>
            <person name="Kumar Pinnaka A."/>
        </authorList>
    </citation>
    <scope>NUCLEOTIDE SEQUENCE [LARGE SCALE GENOMIC DNA]</scope>
    <source>
        <strain evidence="4 5">MN12-7</strain>
    </source>
</reference>
<keyword evidence="2" id="KW-0378">Hydrolase</keyword>
<dbReference type="AlphaFoldDB" id="R9GPR9"/>
<dbReference type="Gene3D" id="3.40.50.1820">
    <property type="entry name" value="alpha/beta hydrolase"/>
    <property type="match status" value="1"/>
</dbReference>
<dbReference type="GO" id="GO:0004806">
    <property type="term" value="F:triacylglycerol lipase activity"/>
    <property type="evidence" value="ECO:0007669"/>
    <property type="project" value="TreeGrafter"/>
</dbReference>
<dbReference type="EMBL" id="AQPN01000110">
    <property type="protein sequence ID" value="EOR93535.1"/>
    <property type="molecule type" value="Genomic_DNA"/>
</dbReference>
<dbReference type="Proteomes" id="UP000014174">
    <property type="component" value="Unassembled WGS sequence"/>
</dbReference>
<evidence type="ECO:0000313" key="5">
    <source>
        <dbReference type="Proteomes" id="UP000014174"/>
    </source>
</evidence>
<dbReference type="PANTHER" id="PTHR48081:SF30">
    <property type="entry name" value="ACETYL-HYDROLASE LIPR-RELATED"/>
    <property type="match status" value="1"/>
</dbReference>
<dbReference type="PANTHER" id="PTHR48081">
    <property type="entry name" value="AB HYDROLASE SUPERFAMILY PROTEIN C4A8.06C"/>
    <property type="match status" value="1"/>
</dbReference>
<gene>
    <name evidence="4" type="ORF">ADIARSV_3248</name>
</gene>
<dbReference type="InterPro" id="IPR029058">
    <property type="entry name" value="AB_hydrolase_fold"/>
</dbReference>
<organism evidence="4 5">
    <name type="scientific">Arcticibacter svalbardensis MN12-7</name>
    <dbReference type="NCBI Taxonomy" id="1150600"/>
    <lineage>
        <taxon>Bacteria</taxon>
        <taxon>Pseudomonadati</taxon>
        <taxon>Bacteroidota</taxon>
        <taxon>Sphingobacteriia</taxon>
        <taxon>Sphingobacteriales</taxon>
        <taxon>Sphingobacteriaceae</taxon>
        <taxon>Arcticibacter</taxon>
    </lineage>
</organism>
<proteinExistence type="inferred from homology"/>
<dbReference type="STRING" id="1150600.ADIARSV_3248"/>
<comment type="similarity">
    <text evidence="1">Belongs to the 'GDXG' lipolytic enzyme family.</text>
</comment>
<accession>R9GPR9</accession>
<protein>
    <submittedName>
        <fullName evidence="4">Lipase, putative esterase</fullName>
    </submittedName>
</protein>
<evidence type="ECO:0000313" key="4">
    <source>
        <dbReference type="EMBL" id="EOR93535.1"/>
    </source>
</evidence>
<name>R9GPR9_9SPHI</name>
<feature type="domain" description="BD-FAE-like" evidence="3">
    <location>
        <begin position="6"/>
        <end position="73"/>
    </location>
</feature>
<evidence type="ECO:0000256" key="1">
    <source>
        <dbReference type="ARBA" id="ARBA00010515"/>
    </source>
</evidence>
<dbReference type="SUPFAM" id="SSF53474">
    <property type="entry name" value="alpha/beta-Hydrolases"/>
    <property type="match status" value="1"/>
</dbReference>